<dbReference type="SUPFAM" id="SSF57196">
    <property type="entry name" value="EGF/Laminin"/>
    <property type="match status" value="12"/>
</dbReference>
<keyword evidence="6" id="KW-0084">Basement membrane</keyword>
<feature type="disulfide bond" evidence="14">
    <location>
        <begin position="894"/>
        <end position="906"/>
    </location>
</feature>
<dbReference type="EnsemblMetazoa" id="XM_022790857">
    <property type="protein sequence ID" value="XP_022646592"/>
    <property type="gene ID" value="LOC111244134"/>
</dbReference>
<dbReference type="SMART" id="SM00180">
    <property type="entry name" value="EGF_Lam"/>
    <property type="match status" value="17"/>
</dbReference>
<dbReference type="InterPro" id="IPR001791">
    <property type="entry name" value="Laminin_G"/>
</dbReference>
<dbReference type="SUPFAM" id="SSF49899">
    <property type="entry name" value="Concanavalin A-like lectins/glucanases"/>
    <property type="match status" value="5"/>
</dbReference>
<dbReference type="Pfam" id="PF00053">
    <property type="entry name" value="EGF_laminin"/>
    <property type="match status" value="15"/>
</dbReference>
<feature type="disulfide bond" evidence="14">
    <location>
        <begin position="1570"/>
        <end position="1579"/>
    </location>
</feature>
<keyword evidence="2" id="KW-0964">Secreted</keyword>
<evidence type="ECO:0000313" key="19">
    <source>
        <dbReference type="EnsemblMetazoa" id="XP_022646592"/>
    </source>
</evidence>
<name>A0A7M7JHY6_VARDE</name>
<feature type="domain" description="Laminin EGF-like" evidence="16">
    <location>
        <begin position="1494"/>
        <end position="1541"/>
    </location>
</feature>
<feature type="disulfide bond" evidence="14">
    <location>
        <begin position="434"/>
        <end position="446"/>
    </location>
</feature>
<feature type="disulfide bond" evidence="14">
    <location>
        <begin position="1513"/>
        <end position="1522"/>
    </location>
</feature>
<dbReference type="InParanoid" id="A0A7M7JHY6"/>
<feature type="domain" description="Laminin EGF-like" evidence="16">
    <location>
        <begin position="1133"/>
        <end position="1177"/>
    </location>
</feature>
<dbReference type="Pfam" id="PF24973">
    <property type="entry name" value="EGF_LMN_ATRN"/>
    <property type="match status" value="3"/>
</dbReference>
<feature type="domain" description="Laminin G" evidence="15">
    <location>
        <begin position="2599"/>
        <end position="2825"/>
    </location>
</feature>
<dbReference type="GeneID" id="111244134"/>
<keyword evidence="8" id="KW-0175">Coiled coil</keyword>
<dbReference type="InterPro" id="IPR013320">
    <property type="entry name" value="ConA-like_dom_sf"/>
</dbReference>
<dbReference type="SMART" id="SM00136">
    <property type="entry name" value="LamNT"/>
    <property type="match status" value="1"/>
</dbReference>
<comment type="subcellular location">
    <subcellularLocation>
        <location evidence="1">Secreted</location>
        <location evidence="1">Extracellular space</location>
        <location evidence="1">Extracellular matrix</location>
        <location evidence="1">Basement membrane</location>
    </subcellularLocation>
</comment>
<feature type="domain" description="Laminin G" evidence="15">
    <location>
        <begin position="2412"/>
        <end position="2592"/>
    </location>
</feature>
<dbReference type="PROSITE" id="PS51117">
    <property type="entry name" value="LAMININ_NTER"/>
    <property type="match status" value="1"/>
</dbReference>
<dbReference type="InterPro" id="IPR000034">
    <property type="entry name" value="Laminin_IV"/>
</dbReference>
<dbReference type="PANTHER" id="PTHR10574:SF406">
    <property type="entry name" value="LAMININ SUBUNIT ALPHA 5"/>
    <property type="match status" value="1"/>
</dbReference>
<dbReference type="InterPro" id="IPR050440">
    <property type="entry name" value="Laminin/Netrin_ECM"/>
</dbReference>
<dbReference type="CDD" id="cd00055">
    <property type="entry name" value="EGF_Lam"/>
    <property type="match status" value="17"/>
</dbReference>
<evidence type="ECO:0000256" key="6">
    <source>
        <dbReference type="ARBA" id="ARBA00022869"/>
    </source>
</evidence>
<evidence type="ECO:0000256" key="13">
    <source>
        <dbReference type="PROSITE-ProRule" id="PRU00122"/>
    </source>
</evidence>
<feature type="disulfide bond" evidence="14">
    <location>
        <begin position="753"/>
        <end position="762"/>
    </location>
</feature>
<keyword evidence="7" id="KW-0130">Cell adhesion</keyword>
<dbReference type="CDD" id="cd00110">
    <property type="entry name" value="LamG"/>
    <property type="match status" value="5"/>
</dbReference>
<feature type="disulfide bond" evidence="14">
    <location>
        <begin position="1038"/>
        <end position="1050"/>
    </location>
</feature>
<dbReference type="PROSITE" id="PS51115">
    <property type="entry name" value="LAMININ_IVA"/>
    <property type="match status" value="2"/>
</dbReference>
<keyword evidence="9 14" id="KW-1015">Disulfide bond</keyword>
<dbReference type="Gene3D" id="2.10.25.10">
    <property type="entry name" value="Laminin"/>
    <property type="match status" value="15"/>
</dbReference>
<evidence type="ECO:0000256" key="8">
    <source>
        <dbReference type="ARBA" id="ARBA00023054"/>
    </source>
</evidence>
<evidence type="ECO:0008006" key="21">
    <source>
        <dbReference type="Google" id="ProtNLM"/>
    </source>
</evidence>
<feature type="domain" description="Laminin IV type A" evidence="17">
    <location>
        <begin position="504"/>
        <end position="700"/>
    </location>
</feature>
<evidence type="ECO:0000256" key="5">
    <source>
        <dbReference type="ARBA" id="ARBA00022737"/>
    </source>
</evidence>
<keyword evidence="3" id="KW-0272">Extracellular matrix</keyword>
<dbReference type="GO" id="GO:0007155">
    <property type="term" value="P:cell adhesion"/>
    <property type="evidence" value="ECO:0007669"/>
    <property type="project" value="UniProtKB-KW"/>
</dbReference>
<feature type="disulfide bond" evidence="14">
    <location>
        <begin position="962"/>
        <end position="971"/>
    </location>
</feature>
<feature type="domain" description="Laminin EGF-like" evidence="16">
    <location>
        <begin position="941"/>
        <end position="988"/>
    </location>
</feature>
<evidence type="ECO:0000259" key="18">
    <source>
        <dbReference type="PROSITE" id="PS51117"/>
    </source>
</evidence>
<feature type="domain" description="Laminin G" evidence="15">
    <location>
        <begin position="2837"/>
        <end position="3013"/>
    </location>
</feature>
<dbReference type="InterPro" id="IPR056863">
    <property type="entry name" value="LMN_ATRN_NET-like_EGF"/>
</dbReference>
<feature type="disulfide bond" evidence="14">
    <location>
        <begin position="989"/>
        <end position="1001"/>
    </location>
</feature>
<feature type="disulfide bond" evidence="14">
    <location>
        <begin position="991"/>
        <end position="1008"/>
    </location>
</feature>
<dbReference type="Gene3D" id="2.60.120.260">
    <property type="entry name" value="Galactose-binding domain-like"/>
    <property type="match status" value="1"/>
</dbReference>
<evidence type="ECO:0000256" key="2">
    <source>
        <dbReference type="ARBA" id="ARBA00022525"/>
    </source>
</evidence>
<evidence type="ECO:0000256" key="9">
    <source>
        <dbReference type="ARBA" id="ARBA00023157"/>
    </source>
</evidence>
<feature type="disulfide bond" evidence="14">
    <location>
        <begin position="453"/>
        <end position="462"/>
    </location>
</feature>
<dbReference type="FunFam" id="2.10.25.10:FF:000094">
    <property type="entry name" value="Laminin subunit alpha-2"/>
    <property type="match status" value="1"/>
</dbReference>
<keyword evidence="5" id="KW-0677">Repeat</keyword>
<dbReference type="FunFam" id="2.10.25.10:FF:000242">
    <property type="entry name" value="Laminin subunit alpha 1"/>
    <property type="match status" value="1"/>
</dbReference>
<evidence type="ECO:0000256" key="14">
    <source>
        <dbReference type="PROSITE-ProRule" id="PRU00460"/>
    </source>
</evidence>
<dbReference type="GO" id="GO:0005604">
    <property type="term" value="C:basement membrane"/>
    <property type="evidence" value="ECO:0007669"/>
    <property type="project" value="UniProtKB-SubCell"/>
</dbReference>
<feature type="disulfide bond" evidence="14">
    <location>
        <begin position="1133"/>
        <end position="1145"/>
    </location>
</feature>
<dbReference type="OMA" id="TVRQHVH"/>
<feature type="domain" description="Laminin G" evidence="15">
    <location>
        <begin position="2214"/>
        <end position="2399"/>
    </location>
</feature>
<evidence type="ECO:0000259" key="16">
    <source>
        <dbReference type="PROSITE" id="PS50027"/>
    </source>
</evidence>
<keyword evidence="4" id="KW-0732">Signal</keyword>
<feature type="disulfide bond" evidence="13">
    <location>
        <begin position="2986"/>
        <end position="3013"/>
    </location>
</feature>
<sequence length="3200" mass="358900">MPSGRLQPNKGLIQPRILVPFLYICVCALLLLPSSAKGFQELFPEVQELHLRATAKANATCGKSGPKTFCYSSEFGSVCKICDEGDNRHSVSDILDGRRDTWWQSPSMHEGDYNWVTITINLNELYEVTEVILRAHNNHRPGNWILEKSVDGATFYPWQYHATSNMECWEAYRVNPTPNFPSYQFDDQVICTEYFSTPGSNQMAFFETSKGRPGEHANAESLRRFMQAKYIRIRMQKLLAPIASGDRKRLTHPIKLGRDGKEFFYAISDVEIRGRCVCNGHASRCIPDGNSGQMRCQCEHNTCGKHCDQCCPTFAAKPWARNDTCSLCECTGHATECRFDERGRSVCIRCQGNTEGEHCERCKFGFYRSADMKPEDDCIPCSCGKEGSTGDCVRDSFYEGKIAGDCICAAGYTGQDCSQCEIGYRRSGSQCEECSCDPRGAVINDCESDNCWCKLHVKDLRCNVCKPGFYDLNFNNPNGCAECYCFGITNRCEESSLPVRVIQHEPAHWKVTDLKNAQSVPTHASEDFPGSTREALMDLISFEPSDKVFYWKAPDEYTGAKLNSYGAALDVKVSFEPSRGDVSEGGFLDKRADIVLRGQNGKLIGAQSSDVKPKDELGQYHIQTPLREHGFFYISDPERGTLDDEPVSRQDFTAVLYDLKDFYIRARYHKGQYAGWLHNASMPVASTEVKSVERATFLEHCLCPEGYEGYSCERCAKGYRRVNNTLANGVCERCPCHNHVDSCDAFTAKCGPCLHNTIGLHCERCEPGYYGDATIGKEDDCKPCACPLSISSNNFADGCKSISQTEYECINCVVGYTGRHCERCAEGYFGNPTIIGGKCQPCQCGQNVDKSRPGWCDHRTGFCNYCLGNTEGWNCSRCKKLFYGNPKLPDCKACECDPVGSLDAQCDPVGGQCPCKPGFGGRTCRTCESGYGDIAQGCVECKCNTIGSNTIICDPYTGHCVCKDGVFGRYCDQCKNLHYGFSMSGCKFCDCHPPGSSEQQCDVDTGQCKCYPHVIGRRCDWCEDGYWNVQTGAGCEPCLCNSMGSLGVRCDVRTGQCDCKPGVGGKKCDICLPNHRKFGPHGCHPCEPCDAPGHVCDEETGRCICPKNTGGPDCSRCKEAYYGYVPQEGCRPCDCNPVGSLSKNCNSQGQCRCKEGFEGLKCDKCTFGHYGFPHCRKCECNIDGTLPDQCQDGVCGCDDDGYCHCRDNVEGTKCDTCKPGAFALQYENTKGCTECFVFGRMYPPKCTQSPYVWSEIDMIIPYEAVVKLGGSPDKSLPSREGYTHIPLPVNRTNVVIEVPFMLSQPLYWELPKQFLGDKVRAYNGRLKFKKTARQGELFPDRVLENNALIVIFGNYRLRLAHRPPKGDRPFTSGYYSVRLHEDEWIDLDNPRVNVTRAMMMVALQKIDHWLIRATEGADVRSASLEDVVLEFAVPEDQAQGVLPRLAHGVELGYCPREYTASSCQDPAPGYYRKRKPNFLDSKEILDLVGWAEPCACNGMADECEQETGICIDCRGNTVGDHCEKCAPGFYGDPVRGISCNPCACPRPDNSFSDTCEFRGDDYTKYVCSNCQKGYTGIRCEICADGYYGDPNMVDGKCEPCNCNPYGTIQEGVCDKRTGQCPCLPGISGRQCTICPRRHVFTEFGCQSCDDTCSGALLDEIEQMFDWLNHIDINELLKAPWYNLLRLNDSLRRTKNVMEEYKYQILEAEGILRESLFSINMESRISAISFQLHNKFTQTIPKIRERLDDYRDDNRRQRVDIEDEYKRTQALIEAMKKYGFTPGSPTSAIERMSHEAEQWLAEVNGIRRFVEPLPEEAMRELRHAKALIDRIRNAVFDEDSLNALLQRLEILRQLLNSALNTIIERGQQPTKEALDIIDNQMRVFQTVVKMISAIREGSGRTAELISKAAEAIAEIRKLFRDAQLKFDEIPGLTTAVVKRTDEVEKRRGILYRLNPEYRIKYVDKCYDHSLVMTAEIDRIARMFQATAMQSLKPQEAAKIYQLLIEEIQSAATSVRDAEVAFELANEKAHPRGGESLLQIAERSLTISKALLADAKNMKDTQLPAIHDSLRNSKRILSDGDRLTEEIRRLIERARSLLHQLLGMHTNWDPYDPKHKTIQDEVAFTRNRIQQIIRSIELIKTKVEELYGGSSAGLDDIDKFIEQMRIDLGRAMRMATNAEESVRRFQDKDKVFNENLDALRRKILNARQKASSIRVSLNGVDNGVCHRTFRPLMHFPTSNTIEMTYSISSEAANSLLFLAANTRGKNDFIAVEMVNRRIKCSWSIGDETVSVENELKIENTDPRFDKEQNWYDIVVERTRNVVSLYVKRRKDNFILMARGSTSPDRGQLAMDASSYYSIGSIPANISASRQLVAHNFIGCLASLKVDGKQVGLWDFHTNKGCGGCLEGPAKEAKQGVFQFSGSGYSIVDQHSAYRDKNYFVQFTFRTMDENALLFFAPNKAVGDYFAIFLRDGHVVLRFRVGSHDLELYTERRYNDGKWTVISAEKNQLDGILSVIPKDGIPERLVEQMPPSAQSALPSLRHAKLFFGGVPPVFPTARFADRVVLDAFLGCVKDIQIYTSSVDLATVAHGVERGCDIKKISSVTFDGVMGNYVELKSHKLLEQGNFGFTFATEKPDGLLMLSTFLTQSSADRSLRENYYSVSLKEGHLIFKFGIGENHGEVQYRTKETYNDGRLHTVSVHRVSRKITINVDDGRFGTHDSRRLPAGIGDIEAPGEAGGLFFGGCRTDLNTMHQVATNTAFQGVIKDVIFNDNIMGFEEPISHRYAKIGRELREMKSHVDVEGDLQEEKITEHWHAVGHSHSSIKPGRCSNTPHESFEPNAMAFGESIHSHISYPIEVAQYRRDFTIRFEMKAHHESGLLAILRHSKHGNHIAVLLRRGQVVLQHRDRHRNLKEVASSSAGFADERWHMVTVRKSGETISLKVDDVEQGFLEAKRNMPLTTPLFVGGLPMSVLSTGGFMSDPSMSSIHGCISKLELNGQIIDMQTSTRVTRYNAGPCPSKTKRGAHFRGDAFATYIKRFEFSDTIRVELNLKTNAKDAVILSYTSETEKPTFSLEIFNGQLVAAVDIGSVRMPLTLRANTTLNCNRDWHPIRASFGLRQVWLQLDDERPVVAKVPDDFTTPPDMQMTRGPLYLGGLPYTADRGALLAQKNLVGCISDISIAGEPVSWSSLREVRNVRHHMCPDF</sequence>
<dbReference type="RefSeq" id="XP_022646592.1">
    <property type="nucleotide sequence ID" value="XM_022790857.1"/>
</dbReference>
<dbReference type="PRINTS" id="PR00011">
    <property type="entry name" value="EGFLAMININ"/>
</dbReference>
<evidence type="ECO:0000256" key="10">
    <source>
        <dbReference type="ARBA" id="ARBA00023180"/>
    </source>
</evidence>
<feature type="disulfide bond" evidence="14">
    <location>
        <begin position="896"/>
        <end position="913"/>
    </location>
</feature>
<dbReference type="Pfam" id="PF00052">
    <property type="entry name" value="Laminin_B"/>
    <property type="match status" value="2"/>
</dbReference>
<feature type="disulfide bond" evidence="14">
    <location>
        <begin position="1622"/>
        <end position="1631"/>
    </location>
</feature>
<keyword evidence="11 14" id="KW-0424">Laminin EGF-like domain</keyword>
<dbReference type="Proteomes" id="UP000594260">
    <property type="component" value="Unplaced"/>
</dbReference>
<evidence type="ECO:0000256" key="4">
    <source>
        <dbReference type="ARBA" id="ARBA00022729"/>
    </source>
</evidence>
<keyword evidence="10" id="KW-0325">Glycoprotein</keyword>
<dbReference type="SUPFAM" id="SSF49785">
    <property type="entry name" value="Galactose-binding domain-like"/>
    <property type="match status" value="1"/>
</dbReference>
<feature type="domain" description="Laminin EGF-like" evidence="16">
    <location>
        <begin position="989"/>
        <end position="1037"/>
    </location>
</feature>
<dbReference type="InterPro" id="IPR008211">
    <property type="entry name" value="Laminin_N"/>
</dbReference>
<feature type="disulfide bond" evidence="14">
    <location>
        <begin position="941"/>
        <end position="953"/>
    </location>
</feature>
<dbReference type="OrthoDB" id="8545473at2759"/>
<dbReference type="InterPro" id="IPR002049">
    <property type="entry name" value="LE_dom"/>
</dbReference>
<dbReference type="FunFam" id="2.10.25.10:FF:000033">
    <property type="entry name" value="Laminin subunit alpha 2"/>
    <property type="match status" value="1"/>
</dbReference>
<evidence type="ECO:0000256" key="1">
    <source>
        <dbReference type="ARBA" id="ARBA00004302"/>
    </source>
</evidence>
<dbReference type="FunFam" id="2.10.25.10:FF:000105">
    <property type="entry name" value="laminin subunit gamma-1"/>
    <property type="match status" value="1"/>
</dbReference>
<dbReference type="FunCoup" id="A0A7M7JHY6">
    <property type="interactions" value="14"/>
</dbReference>
<evidence type="ECO:0000256" key="12">
    <source>
        <dbReference type="ARBA" id="ARBA00065619"/>
    </source>
</evidence>
<dbReference type="PROSITE" id="PS50025">
    <property type="entry name" value="LAM_G_DOMAIN"/>
    <property type="match status" value="5"/>
</dbReference>
<dbReference type="SMART" id="SM00181">
    <property type="entry name" value="EGF"/>
    <property type="match status" value="12"/>
</dbReference>
<dbReference type="GO" id="GO:0009888">
    <property type="term" value="P:tissue development"/>
    <property type="evidence" value="ECO:0007669"/>
    <property type="project" value="TreeGrafter"/>
</dbReference>
<dbReference type="FunFam" id="2.10.25.10:FF:000065">
    <property type="entry name" value="Laminin subunit beta 1"/>
    <property type="match status" value="1"/>
</dbReference>
<feature type="disulfide bond" evidence="14">
    <location>
        <begin position="915"/>
        <end position="924"/>
    </location>
</feature>
<feature type="domain" description="Laminin EGF-like" evidence="16">
    <location>
        <begin position="894"/>
        <end position="940"/>
    </location>
</feature>
<dbReference type="PROSITE" id="PS01248">
    <property type="entry name" value="EGF_LAM_1"/>
    <property type="match status" value="8"/>
</dbReference>
<dbReference type="Pfam" id="PF02210">
    <property type="entry name" value="Laminin_G_2"/>
    <property type="match status" value="5"/>
</dbReference>
<comment type="caution">
    <text evidence="14">Lacks conserved residue(s) required for the propagation of feature annotation.</text>
</comment>
<feature type="domain" description="Laminin IV type A" evidence="17">
    <location>
        <begin position="1269"/>
        <end position="1451"/>
    </location>
</feature>
<evidence type="ECO:0000313" key="20">
    <source>
        <dbReference type="Proteomes" id="UP000594260"/>
    </source>
</evidence>
<dbReference type="FunFam" id="2.10.25.10:FF:000106">
    <property type="entry name" value="Heparan sulfate proteoglycan 2"/>
    <property type="match status" value="1"/>
</dbReference>
<feature type="domain" description="Laminin EGF-like" evidence="16">
    <location>
        <begin position="434"/>
        <end position="482"/>
    </location>
</feature>
<feature type="domain" description="Laminin G" evidence="15">
    <location>
        <begin position="3018"/>
        <end position="3197"/>
    </location>
</feature>
<reference evidence="19" key="1">
    <citation type="submission" date="2021-01" db="UniProtKB">
        <authorList>
            <consortium name="EnsemblMetazoa"/>
        </authorList>
    </citation>
    <scope>IDENTIFICATION</scope>
</reference>
<feature type="domain" description="Laminin EGF-like" evidence="16">
    <location>
        <begin position="1178"/>
        <end position="1234"/>
    </location>
</feature>
<dbReference type="SMART" id="SM00282">
    <property type="entry name" value="LamG"/>
    <property type="match status" value="5"/>
</dbReference>
<dbReference type="Pfam" id="PF00055">
    <property type="entry name" value="Laminin_N"/>
    <property type="match status" value="1"/>
</dbReference>
<comment type="subunit">
    <text evidence="12">Laminin is a complex glycoprotein, consisting of three different polypeptide chains (alpha, beta, gamma), which are bound to each other by disulfide bonds into a cross-shaped molecule comprising one long and three short arms with globules at each end.</text>
</comment>
<feature type="disulfide bond" evidence="13">
    <location>
        <begin position="3170"/>
        <end position="3197"/>
    </location>
</feature>
<dbReference type="InterPro" id="IPR000742">
    <property type="entry name" value="EGF"/>
</dbReference>
<dbReference type="FunFam" id="2.10.25.10:FF:000082">
    <property type="entry name" value="Laminin subunit alpha 1"/>
    <property type="match status" value="2"/>
</dbReference>
<dbReference type="KEGG" id="vde:111244134"/>
<evidence type="ECO:0000256" key="3">
    <source>
        <dbReference type="ARBA" id="ARBA00022530"/>
    </source>
</evidence>
<dbReference type="PANTHER" id="PTHR10574">
    <property type="entry name" value="NETRIN/LAMININ-RELATED"/>
    <property type="match status" value="1"/>
</dbReference>
<feature type="disulfide bond" evidence="14">
    <location>
        <begin position="1059"/>
        <end position="1068"/>
    </location>
</feature>
<dbReference type="InterPro" id="IPR008979">
    <property type="entry name" value="Galactose-bd-like_sf"/>
</dbReference>
<feature type="disulfide bond" evidence="14">
    <location>
        <begin position="1525"/>
        <end position="1539"/>
    </location>
</feature>
<evidence type="ECO:0000259" key="17">
    <source>
        <dbReference type="PROSITE" id="PS51115"/>
    </source>
</evidence>
<feature type="domain" description="Laminin EGF-like" evidence="16">
    <location>
        <begin position="734"/>
        <end position="783"/>
    </location>
</feature>
<feature type="disulfide bond" evidence="14">
    <location>
        <begin position="1153"/>
        <end position="1162"/>
    </location>
</feature>
<feature type="domain" description="Laminin EGF-like" evidence="16">
    <location>
        <begin position="1038"/>
        <end position="1085"/>
    </location>
</feature>
<accession>A0A7M7JHY6</accession>
<dbReference type="FunFam" id="2.10.25.10:FF:000130">
    <property type="entry name" value="Laminin subunit beta 1"/>
    <property type="match status" value="1"/>
</dbReference>
<keyword evidence="20" id="KW-1185">Reference proteome</keyword>
<dbReference type="PROSITE" id="PS50027">
    <property type="entry name" value="EGF_LAM_2"/>
    <property type="match status" value="11"/>
</dbReference>
<dbReference type="GO" id="GO:0009887">
    <property type="term" value="P:animal organ morphogenesis"/>
    <property type="evidence" value="ECO:0007669"/>
    <property type="project" value="TreeGrafter"/>
</dbReference>
<feature type="disulfide bond" evidence="14">
    <location>
        <begin position="1040"/>
        <end position="1057"/>
    </location>
</feature>
<organism evidence="19 20">
    <name type="scientific">Varroa destructor</name>
    <name type="common">Honeybee mite</name>
    <dbReference type="NCBI Taxonomy" id="109461"/>
    <lineage>
        <taxon>Eukaryota</taxon>
        <taxon>Metazoa</taxon>
        <taxon>Ecdysozoa</taxon>
        <taxon>Arthropoda</taxon>
        <taxon>Chelicerata</taxon>
        <taxon>Arachnida</taxon>
        <taxon>Acari</taxon>
        <taxon>Parasitiformes</taxon>
        <taxon>Mesostigmata</taxon>
        <taxon>Gamasina</taxon>
        <taxon>Dermanyssoidea</taxon>
        <taxon>Varroidae</taxon>
        <taxon>Varroa</taxon>
    </lineage>
</organism>
<protein>
    <recommendedName>
        <fullName evidence="21">Laminin subunit alpha-2</fullName>
    </recommendedName>
</protein>
<feature type="domain" description="Laminin EGF-like" evidence="16">
    <location>
        <begin position="1542"/>
        <end position="1599"/>
    </location>
</feature>
<feature type="disulfide bond" evidence="14">
    <location>
        <begin position="943"/>
        <end position="960"/>
    </location>
</feature>
<feature type="domain" description="Laminin N-terminal" evidence="18">
    <location>
        <begin position="38"/>
        <end position="275"/>
    </location>
</feature>
<feature type="domain" description="Laminin EGF-like" evidence="16">
    <location>
        <begin position="1600"/>
        <end position="1647"/>
    </location>
</feature>
<dbReference type="Gene3D" id="2.60.120.200">
    <property type="match status" value="5"/>
</dbReference>
<feature type="disulfide bond" evidence="14">
    <location>
        <begin position="1205"/>
        <end position="1214"/>
    </location>
</feature>
<proteinExistence type="predicted"/>
<dbReference type="CTD" id="43946"/>
<feature type="disulfide bond" evidence="14">
    <location>
        <begin position="1010"/>
        <end position="1019"/>
    </location>
</feature>
<evidence type="ECO:0000256" key="7">
    <source>
        <dbReference type="ARBA" id="ARBA00022889"/>
    </source>
</evidence>
<evidence type="ECO:0000256" key="11">
    <source>
        <dbReference type="ARBA" id="ARBA00023292"/>
    </source>
</evidence>
<evidence type="ECO:0000259" key="15">
    <source>
        <dbReference type="PROSITE" id="PS50025"/>
    </source>
</evidence>
<dbReference type="SMART" id="SM00281">
    <property type="entry name" value="LamB"/>
    <property type="match status" value="2"/>
</dbReference>